<evidence type="ECO:0000256" key="1">
    <source>
        <dbReference type="SAM" id="MobiDB-lite"/>
    </source>
</evidence>
<feature type="compositionally biased region" description="Low complexity" evidence="1">
    <location>
        <begin position="320"/>
        <end position="333"/>
    </location>
</feature>
<evidence type="ECO:0008006" key="5">
    <source>
        <dbReference type="Google" id="ProtNLM"/>
    </source>
</evidence>
<gene>
    <name evidence="3" type="ORF">Tco025E_10200</name>
</gene>
<keyword evidence="2" id="KW-0732">Signal</keyword>
<feature type="compositionally biased region" description="Low complexity" evidence="1">
    <location>
        <begin position="231"/>
        <end position="244"/>
    </location>
</feature>
<feature type="compositionally biased region" description="Polar residues" evidence="1">
    <location>
        <begin position="343"/>
        <end position="352"/>
    </location>
</feature>
<feature type="compositionally biased region" description="Polar residues" evidence="1">
    <location>
        <begin position="183"/>
        <end position="200"/>
    </location>
</feature>
<feature type="chain" id="PRO_5018614239" description="Mucin-associated surface protein (MASP)" evidence="2">
    <location>
        <begin position="36"/>
        <end position="498"/>
    </location>
</feature>
<evidence type="ECO:0000313" key="3">
    <source>
        <dbReference type="EMBL" id="RNE95078.1"/>
    </source>
</evidence>
<dbReference type="GeneID" id="40323811"/>
<feature type="compositionally biased region" description="Basic and acidic residues" evidence="1">
    <location>
        <begin position="275"/>
        <end position="286"/>
    </location>
</feature>
<protein>
    <recommendedName>
        <fullName evidence="5">Mucin-associated surface protein (MASP)</fullName>
    </recommendedName>
</protein>
<organism evidence="3 4">
    <name type="scientific">Trypanosoma conorhini</name>
    <dbReference type="NCBI Taxonomy" id="83891"/>
    <lineage>
        <taxon>Eukaryota</taxon>
        <taxon>Discoba</taxon>
        <taxon>Euglenozoa</taxon>
        <taxon>Kinetoplastea</taxon>
        <taxon>Metakinetoplastina</taxon>
        <taxon>Trypanosomatida</taxon>
        <taxon>Trypanosomatidae</taxon>
        <taxon>Trypanosoma</taxon>
    </lineage>
</organism>
<proteinExistence type="predicted"/>
<keyword evidence="4" id="KW-1185">Reference proteome</keyword>
<feature type="compositionally biased region" description="Low complexity" evidence="1">
    <location>
        <begin position="439"/>
        <end position="458"/>
    </location>
</feature>
<name>A0A3R7LWR3_9TRYP</name>
<feature type="compositionally biased region" description="Basic and acidic residues" evidence="1">
    <location>
        <begin position="145"/>
        <end position="181"/>
    </location>
</feature>
<feature type="compositionally biased region" description="Low complexity" evidence="1">
    <location>
        <begin position="354"/>
        <end position="391"/>
    </location>
</feature>
<sequence>MHFSRAMRRPRRTAPLLPLAPLLLLLLCAAAGCLAAAPAGVAQGEKASQEPRQDEGTSDTPKGPEGGDKQLSADGTQSGSGAGPEKRDTVTAPQSPDRSENGEQKPAMTPAPAPQADGKAVLTKANAQSEEARRGGDAGSLSPRVKGEVEVKDPGQERSQEDQVQVVKEEGHGQQKDEKVEVPQNTKEGGETLPSTTQSVGGEGAGQRQVDAQHATGGIPAATTLPPPSVSNPAAGSPAAQSSGDGAGTGATHPDVADAPRGSAGEKTVQGTANKADRNTATKTDSKQGSGVAGVSPTPGDSATVRDPQGTRAESAPLRPAGEPEAVPEAPRATKTPPEAKENGSSTGTQQKPGEAAVTAGSASAGGVAAQGASSPSSPSGGAPASSNAEGPTEKTPEAVQTSEGAPTQEEGDQQRETAAGSARDKAPAAEASTNTTDAATPAAGGAGAATPPATTATKAEKPAPGDSDGSSAAASHSASPLALLLLACAAAAAMLAA</sequence>
<evidence type="ECO:0000256" key="2">
    <source>
        <dbReference type="SAM" id="SignalP"/>
    </source>
</evidence>
<feature type="compositionally biased region" description="Low complexity" evidence="1">
    <location>
        <begin position="465"/>
        <end position="479"/>
    </location>
</feature>
<dbReference type="PROSITE" id="PS51257">
    <property type="entry name" value="PROKAR_LIPOPROTEIN"/>
    <property type="match status" value="1"/>
</dbReference>
<dbReference type="RefSeq" id="XP_029222916.1">
    <property type="nucleotide sequence ID" value="XM_029376985.1"/>
</dbReference>
<feature type="signal peptide" evidence="2">
    <location>
        <begin position="1"/>
        <end position="35"/>
    </location>
</feature>
<dbReference type="AlphaFoldDB" id="A0A3R7LWR3"/>
<accession>A0A3R7LWR3</accession>
<feature type="region of interest" description="Disordered" evidence="1">
    <location>
        <begin position="39"/>
        <end position="479"/>
    </location>
</feature>
<reference evidence="3 4" key="1">
    <citation type="journal article" date="2018" name="BMC Genomics">
        <title>Genomic comparison of Trypanosoma conorhini and Trypanosoma rangeli to Trypanosoma cruzi strains of high and low virulence.</title>
        <authorList>
            <person name="Bradwell K.R."/>
            <person name="Koparde V.N."/>
            <person name="Matveyev A.V."/>
            <person name="Serrano M.G."/>
            <person name="Alves J.M."/>
            <person name="Parikh H."/>
            <person name="Huang B."/>
            <person name="Lee V."/>
            <person name="Espinosa-Alvarez O."/>
            <person name="Ortiz P.A."/>
            <person name="Costa-Martins A.G."/>
            <person name="Teixeira M.M."/>
            <person name="Buck G.A."/>
        </authorList>
    </citation>
    <scope>NUCLEOTIDE SEQUENCE [LARGE SCALE GENOMIC DNA]</scope>
    <source>
        <strain evidence="3 4">025E</strain>
    </source>
</reference>
<dbReference type="Proteomes" id="UP000284403">
    <property type="component" value="Unassembled WGS sequence"/>
</dbReference>
<comment type="caution">
    <text evidence="3">The sequence shown here is derived from an EMBL/GenBank/DDBJ whole genome shotgun (WGS) entry which is preliminary data.</text>
</comment>
<dbReference type="EMBL" id="MKKU01001531">
    <property type="protein sequence ID" value="RNE95078.1"/>
    <property type="molecule type" value="Genomic_DNA"/>
</dbReference>
<evidence type="ECO:0000313" key="4">
    <source>
        <dbReference type="Proteomes" id="UP000284403"/>
    </source>
</evidence>